<organism evidence="8">
    <name type="scientific">Nothobranchius kuhntae</name>
    <name type="common">Beira killifish</name>
    <dbReference type="NCBI Taxonomy" id="321403"/>
    <lineage>
        <taxon>Eukaryota</taxon>
        <taxon>Metazoa</taxon>
        <taxon>Chordata</taxon>
        <taxon>Craniata</taxon>
        <taxon>Vertebrata</taxon>
        <taxon>Euteleostomi</taxon>
        <taxon>Actinopterygii</taxon>
        <taxon>Neopterygii</taxon>
        <taxon>Teleostei</taxon>
        <taxon>Neoteleostei</taxon>
        <taxon>Acanthomorphata</taxon>
        <taxon>Ovalentaria</taxon>
        <taxon>Atherinomorphae</taxon>
        <taxon>Cyprinodontiformes</taxon>
        <taxon>Nothobranchiidae</taxon>
        <taxon>Nothobranchius</taxon>
    </lineage>
</organism>
<dbReference type="SMART" id="SM00408">
    <property type="entry name" value="IGc2"/>
    <property type="match status" value="2"/>
</dbReference>
<feature type="region of interest" description="Disordered" evidence="4">
    <location>
        <begin position="494"/>
        <end position="519"/>
    </location>
</feature>
<dbReference type="InterPro" id="IPR013783">
    <property type="entry name" value="Ig-like_fold"/>
</dbReference>
<dbReference type="Pfam" id="PF17736">
    <property type="entry name" value="Ig_C17orf99"/>
    <property type="match status" value="1"/>
</dbReference>
<keyword evidence="5" id="KW-1133">Transmembrane helix</keyword>
<proteinExistence type="predicted"/>
<dbReference type="InterPro" id="IPR050488">
    <property type="entry name" value="Ig_Fc_receptor"/>
</dbReference>
<dbReference type="InterPro" id="IPR013098">
    <property type="entry name" value="Ig_I-set"/>
</dbReference>
<feature type="compositionally biased region" description="Acidic residues" evidence="4">
    <location>
        <begin position="494"/>
        <end position="503"/>
    </location>
</feature>
<dbReference type="Pfam" id="PF07679">
    <property type="entry name" value="I-set"/>
    <property type="match status" value="1"/>
</dbReference>
<keyword evidence="2" id="KW-1015">Disulfide bond</keyword>
<dbReference type="GO" id="GO:0007166">
    <property type="term" value="P:cell surface receptor signaling pathway"/>
    <property type="evidence" value="ECO:0007669"/>
    <property type="project" value="TreeGrafter"/>
</dbReference>
<dbReference type="GO" id="GO:0006955">
    <property type="term" value="P:immune response"/>
    <property type="evidence" value="ECO:0007669"/>
    <property type="project" value="TreeGrafter"/>
</dbReference>
<dbReference type="PANTHER" id="PTHR11481:SF60">
    <property type="entry name" value="IG-LIKE DOMAIN-CONTAINING PROTEIN"/>
    <property type="match status" value="1"/>
</dbReference>
<evidence type="ECO:0000256" key="2">
    <source>
        <dbReference type="ARBA" id="ARBA00023157"/>
    </source>
</evidence>
<dbReference type="InterPro" id="IPR003598">
    <property type="entry name" value="Ig_sub2"/>
</dbReference>
<dbReference type="EMBL" id="HAED01003288">
    <property type="protein sequence ID" value="SBQ89220.1"/>
    <property type="molecule type" value="Transcribed_RNA"/>
</dbReference>
<feature type="transmembrane region" description="Helical" evidence="5">
    <location>
        <begin position="417"/>
        <end position="444"/>
    </location>
</feature>
<dbReference type="SMART" id="SM00409">
    <property type="entry name" value="IG"/>
    <property type="match status" value="3"/>
</dbReference>
<dbReference type="PROSITE" id="PS50835">
    <property type="entry name" value="IG_LIKE"/>
    <property type="match status" value="2"/>
</dbReference>
<dbReference type="PANTHER" id="PTHR11481">
    <property type="entry name" value="IMMUNOGLOBULIN FC RECEPTOR"/>
    <property type="match status" value="1"/>
</dbReference>
<feature type="domain" description="Ig-like" evidence="7">
    <location>
        <begin position="314"/>
        <end position="401"/>
    </location>
</feature>
<evidence type="ECO:0000256" key="5">
    <source>
        <dbReference type="SAM" id="Phobius"/>
    </source>
</evidence>
<feature type="chain" id="PRO_5008371596" description="Ig-like domain-containing protein" evidence="6">
    <location>
        <begin position="19"/>
        <end position="519"/>
    </location>
</feature>
<dbReference type="GO" id="GO:0009897">
    <property type="term" value="C:external side of plasma membrane"/>
    <property type="evidence" value="ECO:0007669"/>
    <property type="project" value="TreeGrafter"/>
</dbReference>
<reference evidence="8" key="2">
    <citation type="submission" date="2016-06" db="EMBL/GenBank/DDBJ databases">
        <title>The genome of a short-lived fish provides insights into sex chromosome evolution and the genetic control of aging.</title>
        <authorList>
            <person name="Reichwald K."/>
            <person name="Felder M."/>
            <person name="Petzold A."/>
            <person name="Koch P."/>
            <person name="Groth M."/>
            <person name="Platzer M."/>
        </authorList>
    </citation>
    <scope>NUCLEOTIDE SEQUENCE</scope>
    <source>
        <tissue evidence="8">Brain</tissue>
    </source>
</reference>
<dbReference type="InterPro" id="IPR003599">
    <property type="entry name" value="Ig_sub"/>
</dbReference>
<reference evidence="8" key="1">
    <citation type="submission" date="2016-05" db="EMBL/GenBank/DDBJ databases">
        <authorList>
            <person name="Lavstsen T."/>
            <person name="Jespersen J.S."/>
        </authorList>
    </citation>
    <scope>NUCLEOTIDE SEQUENCE</scope>
    <source>
        <tissue evidence="8">Brain</tissue>
    </source>
</reference>
<name>A0A1A8I072_NOTKU</name>
<dbReference type="CDD" id="cd00096">
    <property type="entry name" value="Ig"/>
    <property type="match status" value="2"/>
</dbReference>
<keyword evidence="3" id="KW-0325">Glycoprotein</keyword>
<evidence type="ECO:0000313" key="8">
    <source>
        <dbReference type="EMBL" id="SBQ89220.1"/>
    </source>
</evidence>
<dbReference type="Gene3D" id="2.60.40.10">
    <property type="entry name" value="Immunoglobulins"/>
    <property type="match status" value="2"/>
</dbReference>
<dbReference type="AlphaFoldDB" id="A0A1A8I072"/>
<feature type="signal peptide" evidence="6">
    <location>
        <begin position="1"/>
        <end position="18"/>
    </location>
</feature>
<dbReference type="SUPFAM" id="SSF48726">
    <property type="entry name" value="Immunoglobulin"/>
    <property type="match status" value="2"/>
</dbReference>
<sequence length="519" mass="58517">MSPFFSLVLLGLCRCSRQSSQVLLDYPRLLGPSEALVKDVVEFLCEISNPNNQSILLRLFKQGDRQKVLGVSSLLKGGEVGYFPRVITPSDEGDLECEASVQNSSRTIPTVSQPLPFRVIEPVEGAEVVYSGPNELFEGRNLELNCTVKAGNHLSFKWRHNAQLVYPSLFHRIKDDHLLIYRATSKDSGAYRCEVTNRFNETKVFSSNSSEVVITVKDLVSEPSILVTVLKEEDHSYSAVVTCQTDRGHLPITFLLYGTTGLISNLTAVDRHAAFKVPLVLDRHLGWLQCQANNGDQTTHSQWLPLKVEKVGGPVSIQSQYDMAENYAIIGLRFYCKAAKGTHPRFQWFLNQTLLSYRGSFYYVFDQLPEQSILLVSVGRRSAGTYHCEVSDSFDNTTAISSKRHHVDKEVLNRLPVFVVAIVFGCFALVIVLVSFCCLFGALFRRRRSGKTSQSGLALDHLVPALGDDMEWWIKSEDPDEMKAPRDYEFYQESEASLDEWSEAEERKCLEDEEDQETI</sequence>
<dbReference type="InterPro" id="IPR036179">
    <property type="entry name" value="Ig-like_dom_sf"/>
</dbReference>
<dbReference type="InterPro" id="IPR007110">
    <property type="entry name" value="Ig-like_dom"/>
</dbReference>
<keyword evidence="5" id="KW-0472">Membrane</keyword>
<protein>
    <recommendedName>
        <fullName evidence="7">Ig-like domain-containing protein</fullName>
    </recommendedName>
</protein>
<accession>A0A1A8I072</accession>
<evidence type="ECO:0000256" key="4">
    <source>
        <dbReference type="SAM" id="MobiDB-lite"/>
    </source>
</evidence>
<feature type="domain" description="Ig-like" evidence="7">
    <location>
        <begin position="109"/>
        <end position="215"/>
    </location>
</feature>
<dbReference type="GO" id="GO:0004888">
    <property type="term" value="F:transmembrane signaling receptor activity"/>
    <property type="evidence" value="ECO:0007669"/>
    <property type="project" value="TreeGrafter"/>
</dbReference>
<evidence type="ECO:0000256" key="6">
    <source>
        <dbReference type="SAM" id="SignalP"/>
    </source>
</evidence>
<evidence type="ECO:0000256" key="1">
    <source>
        <dbReference type="ARBA" id="ARBA00022729"/>
    </source>
</evidence>
<gene>
    <name evidence="8" type="primary">Nfu_g_1_015771</name>
</gene>
<keyword evidence="5" id="KW-0812">Transmembrane</keyword>
<evidence type="ECO:0000259" key="7">
    <source>
        <dbReference type="PROSITE" id="PS50835"/>
    </source>
</evidence>
<dbReference type="InterPro" id="IPR040878">
    <property type="entry name" value="IL-40-like_Ig"/>
</dbReference>
<keyword evidence="1 6" id="KW-0732">Signal</keyword>
<evidence type="ECO:0000256" key="3">
    <source>
        <dbReference type="ARBA" id="ARBA00023180"/>
    </source>
</evidence>